<feature type="chain" id="PRO_5003403453" evidence="2">
    <location>
        <begin position="20"/>
        <end position="902"/>
    </location>
</feature>
<feature type="signal peptide" evidence="2">
    <location>
        <begin position="1"/>
        <end position="19"/>
    </location>
</feature>
<dbReference type="AlphaFoldDB" id="G0M7N7"/>
<accession>G0M7N7</accession>
<protein>
    <submittedName>
        <fullName evidence="3">Uncharacterized protein</fullName>
    </submittedName>
</protein>
<feature type="compositionally biased region" description="Low complexity" evidence="1">
    <location>
        <begin position="589"/>
        <end position="643"/>
    </location>
</feature>
<evidence type="ECO:0000256" key="1">
    <source>
        <dbReference type="SAM" id="MobiDB-lite"/>
    </source>
</evidence>
<feature type="compositionally biased region" description="Low complexity" evidence="1">
    <location>
        <begin position="549"/>
        <end position="575"/>
    </location>
</feature>
<dbReference type="FunCoup" id="G0M7N7">
    <property type="interactions" value="213"/>
</dbReference>
<dbReference type="eggNOG" id="KOG1216">
    <property type="taxonomic scope" value="Eukaryota"/>
</dbReference>
<dbReference type="OMA" id="NIHIARY"/>
<keyword evidence="4" id="KW-1185">Reference proteome</keyword>
<reference evidence="4" key="1">
    <citation type="submission" date="2011-07" db="EMBL/GenBank/DDBJ databases">
        <authorList>
            <consortium name="Caenorhabditis brenneri Sequencing and Analysis Consortium"/>
            <person name="Wilson R.K."/>
        </authorList>
    </citation>
    <scope>NUCLEOTIDE SEQUENCE [LARGE SCALE GENOMIC DNA]</scope>
    <source>
        <strain evidence="4">PB2801</strain>
    </source>
</reference>
<dbReference type="Proteomes" id="UP000008068">
    <property type="component" value="Unassembled WGS sequence"/>
</dbReference>
<evidence type="ECO:0000313" key="4">
    <source>
        <dbReference type="Proteomes" id="UP000008068"/>
    </source>
</evidence>
<evidence type="ECO:0000256" key="2">
    <source>
        <dbReference type="SAM" id="SignalP"/>
    </source>
</evidence>
<dbReference type="InParanoid" id="G0M7N7"/>
<feature type="compositionally biased region" description="Low complexity" evidence="1">
    <location>
        <begin position="744"/>
        <end position="829"/>
    </location>
</feature>
<feature type="region of interest" description="Disordered" evidence="1">
    <location>
        <begin position="466"/>
        <end position="643"/>
    </location>
</feature>
<keyword evidence="2" id="KW-0732">Signal</keyword>
<name>G0M7N7_CAEBE</name>
<dbReference type="OrthoDB" id="5868818at2759"/>
<feature type="compositionally biased region" description="Low complexity" evidence="1">
    <location>
        <begin position="836"/>
        <end position="856"/>
    </location>
</feature>
<feature type="region of interest" description="Disordered" evidence="1">
    <location>
        <begin position="744"/>
        <end position="856"/>
    </location>
</feature>
<sequence length="902" mass="94569">MDHTVLLVLLLAFCTTAIALDSEGTNFVWAFVRNANAANISNQVLTATVISQNALNCKFTLTYRPDYHKSTPPENITQTILPMTAIEVEIPNWYGWNYAGANVQDDVYLTLMGYSTCPVTVLANNIDSLTGQGDTFMVLPTNWGSKSFTFSLPPAVISTDQQYEQIFVLPTTEGVTRVNVVEIGNAQSIYSFNVTYGNAPAVYIGARTPDKRPRTYHVTSDKDVLIVAGVTCAGADVNSCDHVAYMPHPPPASDCYPYDYYDDDHMAYLPTTSQFFADIPGTCLVGQNITSTLNDGVSKTITIKPQMESPLWTITTTNAAQLGVSFHNGGSNIHIARYYDGTKFNTRGAFVATSPSVTQYHNAKTTFYTRNANDTLELYCNVLACASITIDGTKIQIADTKVVQKVDGISYYMFSITIANPGFHMIDLNEKGEYSFFIYGKNKQYSYGYEGGCNKPTFVLAPPTTTIPWPTTTPGPSTASVSTQSPPTTQPPQTTATPPATQPSTASPQTPVTSKQTSTIASQTTSTGPVVTITQPQLTTASKPPVTNTPSQTSASTITTAQTQPSQTSASTIATVPTKPPQTSASTVTTAPTQSLPTSSSTSAPTVTTAQTPPPQTSASTNTPTSIPITSSSSMQSTATTATKPVVTTNSVTPAPSSAPTTAPTTVPIVTTQTVPVTTSTVAPVQTTVTTPVVVTSTQTIVTVPTTVTTVPTTVTTAVPVVTTATTAVPVVTTATTQIPVVTTQTTQTTPNPSPQTSSPIAPTTSTASPSPVGSTVTTPTVAPVTTTVTVPQPPVTTTTVAPPPVTTTTAKPPQTTVTTKPTQPVTTPTNPPVTTPKNAPVTTPSTAPVTTPTVQTTQTVPVTTPPVTVPVTTVAPSTTTQSSSMVSIALPVVLTFLFALF</sequence>
<feature type="compositionally biased region" description="Low complexity" evidence="1">
    <location>
        <begin position="466"/>
        <end position="527"/>
    </location>
</feature>
<dbReference type="HOGENOM" id="CLU_363382_0_0_1"/>
<dbReference type="STRING" id="135651.G0M7N7"/>
<dbReference type="EMBL" id="GL379786">
    <property type="protein sequence ID" value="EGT30323.1"/>
    <property type="molecule type" value="Genomic_DNA"/>
</dbReference>
<feature type="compositionally biased region" description="Polar residues" evidence="1">
    <location>
        <begin position="528"/>
        <end position="548"/>
    </location>
</feature>
<gene>
    <name evidence="3" type="ORF">CAEBREN_15151</name>
</gene>
<evidence type="ECO:0000313" key="3">
    <source>
        <dbReference type="EMBL" id="EGT30323.1"/>
    </source>
</evidence>
<proteinExistence type="predicted"/>
<organism evidence="4">
    <name type="scientific">Caenorhabditis brenneri</name>
    <name type="common">Nematode worm</name>
    <dbReference type="NCBI Taxonomy" id="135651"/>
    <lineage>
        <taxon>Eukaryota</taxon>
        <taxon>Metazoa</taxon>
        <taxon>Ecdysozoa</taxon>
        <taxon>Nematoda</taxon>
        <taxon>Chromadorea</taxon>
        <taxon>Rhabditida</taxon>
        <taxon>Rhabditina</taxon>
        <taxon>Rhabditomorpha</taxon>
        <taxon>Rhabditoidea</taxon>
        <taxon>Rhabditidae</taxon>
        <taxon>Peloderinae</taxon>
        <taxon>Caenorhabditis</taxon>
    </lineage>
</organism>